<keyword evidence="5" id="KW-0460">Magnesium</keyword>
<evidence type="ECO:0000256" key="7">
    <source>
        <dbReference type="ARBA" id="ARBA00023118"/>
    </source>
</evidence>
<feature type="domain" description="Reverse transcriptase" evidence="10">
    <location>
        <begin position="139"/>
        <end position="368"/>
    </location>
</feature>
<evidence type="ECO:0000256" key="4">
    <source>
        <dbReference type="ARBA" id="ARBA00022723"/>
    </source>
</evidence>
<comment type="similarity">
    <text evidence="8">Belongs to the bacterial reverse transcriptase family.</text>
</comment>
<evidence type="ECO:0000313" key="11">
    <source>
        <dbReference type="EMBL" id="MDA0163197.1"/>
    </source>
</evidence>
<dbReference type="PRINTS" id="PR00866">
    <property type="entry name" value="RNADNAPOLMS"/>
</dbReference>
<evidence type="ECO:0000256" key="5">
    <source>
        <dbReference type="ARBA" id="ARBA00022842"/>
    </source>
</evidence>
<keyword evidence="2" id="KW-0808">Transferase</keyword>
<protein>
    <recommendedName>
        <fullName evidence="1">RNA-directed DNA polymerase</fullName>
        <ecNumber evidence="1">2.7.7.49</ecNumber>
    </recommendedName>
</protein>
<dbReference type="Pfam" id="PF00078">
    <property type="entry name" value="RVT_1"/>
    <property type="match status" value="1"/>
</dbReference>
<name>A0A9X3MVJ4_9ACTN</name>
<evidence type="ECO:0000256" key="6">
    <source>
        <dbReference type="ARBA" id="ARBA00022918"/>
    </source>
</evidence>
<dbReference type="InterPro" id="IPR051083">
    <property type="entry name" value="GrpII_Intron_Splice-Mob/Def"/>
</dbReference>
<dbReference type="SUPFAM" id="SSF56672">
    <property type="entry name" value="DNA/RNA polymerases"/>
    <property type="match status" value="1"/>
</dbReference>
<keyword evidence="7" id="KW-0051">Antiviral defense</keyword>
<reference evidence="11" key="1">
    <citation type="submission" date="2022-10" db="EMBL/GenBank/DDBJ databases">
        <title>The WGS of Solirubrobacter ginsenosidimutans DSM 21036.</title>
        <authorList>
            <person name="Jiang Z."/>
        </authorList>
    </citation>
    <scope>NUCLEOTIDE SEQUENCE</scope>
    <source>
        <strain evidence="11">DSM 21036</strain>
    </source>
</reference>
<evidence type="ECO:0000256" key="9">
    <source>
        <dbReference type="ARBA" id="ARBA00048173"/>
    </source>
</evidence>
<comment type="catalytic activity">
    <reaction evidence="9">
        <text>DNA(n) + a 2'-deoxyribonucleoside 5'-triphosphate = DNA(n+1) + diphosphate</text>
        <dbReference type="Rhea" id="RHEA:22508"/>
        <dbReference type="Rhea" id="RHEA-COMP:17339"/>
        <dbReference type="Rhea" id="RHEA-COMP:17340"/>
        <dbReference type="ChEBI" id="CHEBI:33019"/>
        <dbReference type="ChEBI" id="CHEBI:61560"/>
        <dbReference type="ChEBI" id="CHEBI:173112"/>
        <dbReference type="EC" id="2.7.7.49"/>
    </reaction>
</comment>
<organism evidence="11 12">
    <name type="scientific">Solirubrobacter ginsenosidimutans</name>
    <dbReference type="NCBI Taxonomy" id="490573"/>
    <lineage>
        <taxon>Bacteria</taxon>
        <taxon>Bacillati</taxon>
        <taxon>Actinomycetota</taxon>
        <taxon>Thermoleophilia</taxon>
        <taxon>Solirubrobacterales</taxon>
        <taxon>Solirubrobacteraceae</taxon>
        <taxon>Solirubrobacter</taxon>
    </lineage>
</organism>
<comment type="caution">
    <text evidence="11">The sequence shown here is derived from an EMBL/GenBank/DDBJ whole genome shotgun (WGS) entry which is preliminary data.</text>
</comment>
<dbReference type="PROSITE" id="PS50878">
    <property type="entry name" value="RT_POL"/>
    <property type="match status" value="1"/>
</dbReference>
<proteinExistence type="inferred from homology"/>
<evidence type="ECO:0000313" key="12">
    <source>
        <dbReference type="Proteomes" id="UP001149140"/>
    </source>
</evidence>
<dbReference type="InterPro" id="IPR043502">
    <property type="entry name" value="DNA/RNA_pol_sf"/>
</dbReference>
<keyword evidence="6 11" id="KW-0695">RNA-directed DNA polymerase</keyword>
<dbReference type="EC" id="2.7.7.49" evidence="1"/>
<dbReference type="InterPro" id="IPR000477">
    <property type="entry name" value="RT_dom"/>
</dbReference>
<keyword evidence="12" id="KW-1185">Reference proteome</keyword>
<keyword evidence="4" id="KW-0479">Metal-binding</keyword>
<dbReference type="GO" id="GO:0051607">
    <property type="term" value="P:defense response to virus"/>
    <property type="evidence" value="ECO:0007669"/>
    <property type="project" value="UniProtKB-KW"/>
</dbReference>
<dbReference type="GO" id="GO:0046872">
    <property type="term" value="F:metal ion binding"/>
    <property type="evidence" value="ECO:0007669"/>
    <property type="project" value="UniProtKB-KW"/>
</dbReference>
<evidence type="ECO:0000256" key="1">
    <source>
        <dbReference type="ARBA" id="ARBA00012493"/>
    </source>
</evidence>
<keyword evidence="3" id="KW-0548">Nucleotidyltransferase</keyword>
<evidence type="ECO:0000256" key="3">
    <source>
        <dbReference type="ARBA" id="ARBA00022695"/>
    </source>
</evidence>
<evidence type="ECO:0000259" key="10">
    <source>
        <dbReference type="PROSITE" id="PS50878"/>
    </source>
</evidence>
<evidence type="ECO:0000256" key="8">
    <source>
        <dbReference type="ARBA" id="ARBA00034120"/>
    </source>
</evidence>
<dbReference type="GO" id="GO:0003723">
    <property type="term" value="F:RNA binding"/>
    <property type="evidence" value="ECO:0007669"/>
    <property type="project" value="InterPro"/>
</dbReference>
<dbReference type="AlphaFoldDB" id="A0A9X3MVJ4"/>
<accession>A0A9X3MVJ4</accession>
<dbReference type="InterPro" id="IPR000123">
    <property type="entry name" value="Reverse_transcriptase_msDNA"/>
</dbReference>
<dbReference type="PANTHER" id="PTHR34047:SF7">
    <property type="entry name" value="RNA-DIRECTED DNA POLYMERASE"/>
    <property type="match status" value="1"/>
</dbReference>
<dbReference type="EMBL" id="JAPDOD010000023">
    <property type="protein sequence ID" value="MDA0163197.1"/>
    <property type="molecule type" value="Genomic_DNA"/>
</dbReference>
<dbReference type="PANTHER" id="PTHR34047">
    <property type="entry name" value="NUCLEAR INTRON MATURASE 1, MITOCHONDRIAL-RELATED"/>
    <property type="match status" value="1"/>
</dbReference>
<gene>
    <name evidence="11" type="ORF">OM076_23185</name>
</gene>
<dbReference type="CDD" id="cd03487">
    <property type="entry name" value="RT_Bac_retron_II"/>
    <property type="match status" value="1"/>
</dbReference>
<dbReference type="GO" id="GO:0003964">
    <property type="term" value="F:RNA-directed DNA polymerase activity"/>
    <property type="evidence" value="ECO:0007669"/>
    <property type="project" value="UniProtKB-KW"/>
</dbReference>
<dbReference type="RefSeq" id="WP_270042438.1">
    <property type="nucleotide sequence ID" value="NZ_JAPDOD010000023.1"/>
</dbReference>
<sequence length="435" mass="47554">MSRRALGHGIAAALLAGEWRPPAMADRVMAALDPPPPYVTVLVDAVLDAYHRPPLDRPRELGAYVAIVLDELDPLPDPDADDLDDLLLPEPTPRVVEWGRFHPEMAFARWPVPRIDTVGDLAAFLGLEVGALEWFADVRGLERVVNDERLRHYRYVRVARKSGPPRVIEAPKPRLKALQRRVLHELLDLIPVHGAAHGFVGGRSARTHALAHVGRRVVVRLDLEDFFAGVTAARVFGIFRAAGYPESVAHVLTGLCTNVVPAQESVPVHWRLSRRLATPHLPQGAPTSPALANLAAFALDRRLTGLAAAIGATYTRYADDLVLSSDRRLRTPVAAIGAIARAEGFRVNAAKTRVMGRGRRQTVTGVVVNAHPNVPRAEYDTLKATLHRAALDGPPADLDPTVLLGRIAWVESLNPTRGEKLRTAFATITWPPRDS</sequence>
<dbReference type="Proteomes" id="UP001149140">
    <property type="component" value="Unassembled WGS sequence"/>
</dbReference>
<evidence type="ECO:0000256" key="2">
    <source>
        <dbReference type="ARBA" id="ARBA00022679"/>
    </source>
</evidence>